<dbReference type="InterPro" id="IPR036390">
    <property type="entry name" value="WH_DNA-bd_sf"/>
</dbReference>
<dbReference type="GeneID" id="64594991"/>
<dbReference type="SUPFAM" id="SSF46785">
    <property type="entry name" value="Winged helix' DNA-binding domain"/>
    <property type="match status" value="1"/>
</dbReference>
<feature type="compositionally biased region" description="Acidic residues" evidence="6">
    <location>
        <begin position="358"/>
        <end position="367"/>
    </location>
</feature>
<keyword evidence="5" id="KW-0539">Nucleus</keyword>
<dbReference type="EMBL" id="JABBWE010000001">
    <property type="protein sequence ID" value="KAG1810151.1"/>
    <property type="molecule type" value="Genomic_DNA"/>
</dbReference>
<reference evidence="7" key="1">
    <citation type="journal article" date="2020" name="New Phytol.">
        <title>Comparative genomics reveals dynamic genome evolution in host specialist ectomycorrhizal fungi.</title>
        <authorList>
            <person name="Lofgren L.A."/>
            <person name="Nguyen N.H."/>
            <person name="Vilgalys R."/>
            <person name="Ruytinx J."/>
            <person name="Liao H.L."/>
            <person name="Branco S."/>
            <person name="Kuo A."/>
            <person name="LaButti K."/>
            <person name="Lipzen A."/>
            <person name="Andreopoulos W."/>
            <person name="Pangilinan J."/>
            <person name="Riley R."/>
            <person name="Hundley H."/>
            <person name="Na H."/>
            <person name="Barry K."/>
            <person name="Grigoriev I.V."/>
            <person name="Stajich J.E."/>
            <person name="Kennedy P.G."/>
        </authorList>
    </citation>
    <scope>NUCLEOTIDE SEQUENCE</scope>
    <source>
        <strain evidence="7">S12</strain>
    </source>
</reference>
<dbReference type="AlphaFoldDB" id="A0A9P7J9G9"/>
<organism evidence="7 8">
    <name type="scientific">Suillus plorans</name>
    <dbReference type="NCBI Taxonomy" id="116603"/>
    <lineage>
        <taxon>Eukaryota</taxon>
        <taxon>Fungi</taxon>
        <taxon>Dikarya</taxon>
        <taxon>Basidiomycota</taxon>
        <taxon>Agaricomycotina</taxon>
        <taxon>Agaricomycetes</taxon>
        <taxon>Agaricomycetidae</taxon>
        <taxon>Boletales</taxon>
        <taxon>Suillineae</taxon>
        <taxon>Suillaceae</taxon>
        <taxon>Suillus</taxon>
    </lineage>
</organism>
<dbReference type="Gene3D" id="1.10.10.10">
    <property type="entry name" value="Winged helix-like DNA-binding domain superfamily/Winged helix DNA-binding domain"/>
    <property type="match status" value="1"/>
</dbReference>
<dbReference type="GO" id="GO:0005666">
    <property type="term" value="C:RNA polymerase III complex"/>
    <property type="evidence" value="ECO:0007669"/>
    <property type="project" value="InterPro"/>
</dbReference>
<dbReference type="InterPro" id="IPR016049">
    <property type="entry name" value="RNA_pol_Rpc34-like"/>
</dbReference>
<comment type="similarity">
    <text evidence="2">Belongs to the eukaryotic RPC34/RPC39 RNA polymerase subunit family.</text>
</comment>
<evidence type="ECO:0000313" key="7">
    <source>
        <dbReference type="EMBL" id="KAG1810151.1"/>
    </source>
</evidence>
<keyword evidence="4" id="KW-0804">Transcription</keyword>
<dbReference type="Proteomes" id="UP000719766">
    <property type="component" value="Unassembled WGS sequence"/>
</dbReference>
<evidence type="ECO:0000313" key="8">
    <source>
        <dbReference type="Proteomes" id="UP000719766"/>
    </source>
</evidence>
<keyword evidence="8" id="KW-1185">Reference proteome</keyword>
<sequence>MSGRKLSPEEQKLHQAALSSTDKVLTSKEAEKIVPDVSARTAAVNFLLGAGMLKVLSNAAGVISFRAVMKKEIEVKKDMSGEEAMVLGHIQASANEGIWTKHLKAKTELHQTVIDRCLKSLVQKQLVKAIKAVRHPTRKIYMLAHLEPSVELTGGPWYTDNELDTEFIKLLSTACLHYIRDRSFPKQSSKAQNEYRLYSISAAPSYPSAQHIQHFLSKSKITETQLGVEHVEMLLRVLELDGEIEKLPAFTASAWDATVDSDDSVPGSSSDSDSDTATRKKRKRSSSKKKKERKTKTRKRRRTEESSSSSESDSDDDESEEEEQQKRKRKRSKKEESDEEEDHKSKKNKKRKSREKEDESESEDSDDDDRKSSTSKRKRKRKGKKLDDSSDDDSESESDSDHRRSKSKSKSSSKLKSKKTKAKTKKPSSSSKRVKFESPEADDNINVGGAFVYRAIRQERVALGWSQAPCGRCPVFDFCRDKGPTNPQECVYYEEWLNFKGPGVVKVEV</sequence>
<evidence type="ECO:0000256" key="3">
    <source>
        <dbReference type="ARBA" id="ARBA00022478"/>
    </source>
</evidence>
<dbReference type="OrthoDB" id="613763at2759"/>
<evidence type="ECO:0000256" key="2">
    <source>
        <dbReference type="ARBA" id="ARBA00011038"/>
    </source>
</evidence>
<name>A0A9P7J9G9_9AGAM</name>
<dbReference type="InterPro" id="IPR007832">
    <property type="entry name" value="RNA_pol_Rpc34"/>
</dbReference>
<accession>A0A9P7J9G9</accession>
<dbReference type="GO" id="GO:0006383">
    <property type="term" value="P:transcription by RNA polymerase III"/>
    <property type="evidence" value="ECO:0007669"/>
    <property type="project" value="InterPro"/>
</dbReference>
<dbReference type="GO" id="GO:0005737">
    <property type="term" value="C:cytoplasm"/>
    <property type="evidence" value="ECO:0007669"/>
    <property type="project" value="UniProtKB-ARBA"/>
</dbReference>
<feature type="compositionally biased region" description="Basic residues" evidence="6">
    <location>
        <begin position="403"/>
        <end position="426"/>
    </location>
</feature>
<protein>
    <submittedName>
        <fullName evidence="7">RNA polymerase Rpc34 subunit-domain-containing protein</fullName>
    </submittedName>
</protein>
<dbReference type="RefSeq" id="XP_041167816.1">
    <property type="nucleotide sequence ID" value="XM_041301227.1"/>
</dbReference>
<feature type="compositionally biased region" description="Acidic residues" evidence="6">
    <location>
        <begin position="389"/>
        <end position="398"/>
    </location>
</feature>
<dbReference type="GO" id="GO:0005654">
    <property type="term" value="C:nucleoplasm"/>
    <property type="evidence" value="ECO:0007669"/>
    <property type="project" value="UniProtKB-ARBA"/>
</dbReference>
<dbReference type="Pfam" id="PF05158">
    <property type="entry name" value="RNA_pol_Rpc34"/>
    <property type="match status" value="2"/>
</dbReference>
<evidence type="ECO:0000256" key="4">
    <source>
        <dbReference type="ARBA" id="ARBA00023163"/>
    </source>
</evidence>
<dbReference type="InterPro" id="IPR036388">
    <property type="entry name" value="WH-like_DNA-bd_sf"/>
</dbReference>
<evidence type="ECO:0000256" key="5">
    <source>
        <dbReference type="ARBA" id="ARBA00023242"/>
    </source>
</evidence>
<feature type="compositionally biased region" description="Acidic residues" evidence="6">
    <location>
        <begin position="312"/>
        <end position="323"/>
    </location>
</feature>
<gene>
    <name evidence="7" type="ORF">HD556DRAFT_1318351</name>
</gene>
<evidence type="ECO:0000256" key="6">
    <source>
        <dbReference type="SAM" id="MobiDB-lite"/>
    </source>
</evidence>
<comment type="caution">
    <text evidence="7">The sequence shown here is derived from an EMBL/GenBank/DDBJ whole genome shotgun (WGS) entry which is preliminary data.</text>
</comment>
<feature type="region of interest" description="Disordered" evidence="6">
    <location>
        <begin position="258"/>
        <end position="441"/>
    </location>
</feature>
<feature type="compositionally biased region" description="Basic residues" evidence="6">
    <location>
        <begin position="373"/>
        <end position="384"/>
    </location>
</feature>
<evidence type="ECO:0000256" key="1">
    <source>
        <dbReference type="ARBA" id="ARBA00004123"/>
    </source>
</evidence>
<feature type="compositionally biased region" description="Basic residues" evidence="6">
    <location>
        <begin position="279"/>
        <end position="301"/>
    </location>
</feature>
<comment type="subcellular location">
    <subcellularLocation>
        <location evidence="1">Nucleus</location>
    </subcellularLocation>
</comment>
<dbReference type="FunFam" id="1.10.10.10:FF:000116">
    <property type="entry name" value="DNA-directed RNA polymerase III subunit RPC6"/>
    <property type="match status" value="1"/>
</dbReference>
<dbReference type="PANTHER" id="PTHR12780">
    <property type="entry name" value="RNA POLYMERASE III DNA DIRECTED , 39KD SUBUNIT-RELATED"/>
    <property type="match status" value="1"/>
</dbReference>
<keyword evidence="3" id="KW-0240">DNA-directed RNA polymerase</keyword>
<proteinExistence type="inferred from homology"/>